<dbReference type="Gene3D" id="3.30.750.44">
    <property type="match status" value="1"/>
</dbReference>
<keyword evidence="5" id="KW-0802">TPR repeat</keyword>
<accession>A0A518K2Q0</accession>
<dbReference type="KEGG" id="bmei:Spa11_02190"/>
<feature type="chain" id="PRO_5021952138" evidence="7">
    <location>
        <begin position="26"/>
        <end position="589"/>
    </location>
</feature>
<keyword evidence="4 6" id="KW-0720">Serine protease</keyword>
<feature type="signal peptide" evidence="7">
    <location>
        <begin position="1"/>
        <end position="25"/>
    </location>
</feature>
<evidence type="ECO:0000256" key="1">
    <source>
        <dbReference type="ARBA" id="ARBA00009179"/>
    </source>
</evidence>
<dbReference type="PROSITE" id="PS50005">
    <property type="entry name" value="TPR"/>
    <property type="match status" value="1"/>
</dbReference>
<evidence type="ECO:0000256" key="2">
    <source>
        <dbReference type="ARBA" id="ARBA00022670"/>
    </source>
</evidence>
<dbReference type="RefSeq" id="WP_145105637.1">
    <property type="nucleotide sequence ID" value="NZ_CP036349.1"/>
</dbReference>
<dbReference type="PROSITE" id="PS50106">
    <property type="entry name" value="PDZ"/>
    <property type="match status" value="1"/>
</dbReference>
<dbReference type="Pfam" id="PF17820">
    <property type="entry name" value="PDZ_6"/>
    <property type="match status" value="1"/>
</dbReference>
<evidence type="ECO:0000256" key="6">
    <source>
        <dbReference type="RuleBase" id="RU004404"/>
    </source>
</evidence>
<dbReference type="InterPro" id="IPR019734">
    <property type="entry name" value="TPR_rpt"/>
</dbReference>
<evidence type="ECO:0000256" key="3">
    <source>
        <dbReference type="ARBA" id="ARBA00022801"/>
    </source>
</evidence>
<dbReference type="InterPro" id="IPR041489">
    <property type="entry name" value="PDZ_6"/>
</dbReference>
<evidence type="ECO:0000313" key="9">
    <source>
        <dbReference type="EMBL" id="QDV72049.1"/>
    </source>
</evidence>
<dbReference type="CDD" id="cd06782">
    <property type="entry name" value="cpPDZ_CPP-like"/>
    <property type="match status" value="1"/>
</dbReference>
<dbReference type="InterPro" id="IPR029045">
    <property type="entry name" value="ClpP/crotonase-like_dom_sf"/>
</dbReference>
<dbReference type="PANTHER" id="PTHR32060:SF30">
    <property type="entry name" value="CARBOXY-TERMINAL PROCESSING PROTEASE CTPA"/>
    <property type="match status" value="1"/>
</dbReference>
<feature type="repeat" description="TPR" evidence="5">
    <location>
        <begin position="54"/>
        <end position="87"/>
    </location>
</feature>
<gene>
    <name evidence="9" type="ORF">Spa11_02190</name>
</gene>
<keyword evidence="10" id="KW-1185">Reference proteome</keyword>
<dbReference type="CDD" id="cd07560">
    <property type="entry name" value="Peptidase_S41_CPP"/>
    <property type="match status" value="1"/>
</dbReference>
<keyword evidence="3 6" id="KW-0378">Hydrolase</keyword>
<evidence type="ECO:0000256" key="5">
    <source>
        <dbReference type="PROSITE-ProRule" id="PRU00339"/>
    </source>
</evidence>
<feature type="domain" description="PDZ" evidence="8">
    <location>
        <begin position="247"/>
        <end position="314"/>
    </location>
</feature>
<dbReference type="SUPFAM" id="SSF52096">
    <property type="entry name" value="ClpP/crotonase"/>
    <property type="match status" value="1"/>
</dbReference>
<proteinExistence type="inferred from homology"/>
<comment type="similarity">
    <text evidence="1 6">Belongs to the peptidase S41A family.</text>
</comment>
<dbReference type="SMART" id="SM00245">
    <property type="entry name" value="TSPc"/>
    <property type="match status" value="1"/>
</dbReference>
<evidence type="ECO:0000256" key="7">
    <source>
        <dbReference type="SAM" id="SignalP"/>
    </source>
</evidence>
<evidence type="ECO:0000256" key="4">
    <source>
        <dbReference type="ARBA" id="ARBA00022825"/>
    </source>
</evidence>
<dbReference type="EMBL" id="CP036349">
    <property type="protein sequence ID" value="QDV72049.1"/>
    <property type="molecule type" value="Genomic_DNA"/>
</dbReference>
<reference evidence="9 10" key="1">
    <citation type="submission" date="2019-02" db="EMBL/GenBank/DDBJ databases">
        <title>Deep-cultivation of Planctomycetes and their phenomic and genomic characterization uncovers novel biology.</title>
        <authorList>
            <person name="Wiegand S."/>
            <person name="Jogler M."/>
            <person name="Boedeker C."/>
            <person name="Pinto D."/>
            <person name="Vollmers J."/>
            <person name="Rivas-Marin E."/>
            <person name="Kohn T."/>
            <person name="Peeters S.H."/>
            <person name="Heuer A."/>
            <person name="Rast P."/>
            <person name="Oberbeckmann S."/>
            <person name="Bunk B."/>
            <person name="Jeske O."/>
            <person name="Meyerdierks A."/>
            <person name="Storesund J.E."/>
            <person name="Kallscheuer N."/>
            <person name="Luecker S."/>
            <person name="Lage O.M."/>
            <person name="Pohl T."/>
            <person name="Merkel B.J."/>
            <person name="Hornburger P."/>
            <person name="Mueller R.-W."/>
            <person name="Bruemmer F."/>
            <person name="Labrenz M."/>
            <person name="Spormann A.M."/>
            <person name="Op den Camp H."/>
            <person name="Overmann J."/>
            <person name="Amann R."/>
            <person name="Jetten M.S.M."/>
            <person name="Mascher T."/>
            <person name="Medema M.H."/>
            <person name="Devos D.P."/>
            <person name="Kaster A.-K."/>
            <person name="Ovreas L."/>
            <person name="Rohde M."/>
            <person name="Galperin M.Y."/>
            <person name="Jogler C."/>
        </authorList>
    </citation>
    <scope>NUCLEOTIDE SEQUENCE [LARGE SCALE GENOMIC DNA]</scope>
    <source>
        <strain evidence="9 10">Spa11</strain>
    </source>
</reference>
<dbReference type="NCBIfam" id="TIGR00225">
    <property type="entry name" value="prc"/>
    <property type="match status" value="1"/>
</dbReference>
<dbReference type="GO" id="GO:0006508">
    <property type="term" value="P:proteolysis"/>
    <property type="evidence" value="ECO:0007669"/>
    <property type="project" value="UniProtKB-KW"/>
</dbReference>
<dbReference type="EC" id="3.4.21.-" evidence="9"/>
<dbReference type="Proteomes" id="UP000316426">
    <property type="component" value="Chromosome"/>
</dbReference>
<dbReference type="SUPFAM" id="SSF50156">
    <property type="entry name" value="PDZ domain-like"/>
    <property type="match status" value="1"/>
</dbReference>
<keyword evidence="7" id="KW-0732">Signal</keyword>
<dbReference type="Gene3D" id="3.90.226.10">
    <property type="entry name" value="2-enoyl-CoA Hydratase, Chain A, domain 1"/>
    <property type="match status" value="1"/>
</dbReference>
<dbReference type="Gene3D" id="2.30.42.10">
    <property type="match status" value="1"/>
</dbReference>
<name>A0A518K2Q0_9BACT</name>
<dbReference type="Pfam" id="PF03572">
    <property type="entry name" value="Peptidase_S41"/>
    <property type="match status" value="1"/>
</dbReference>
<dbReference type="InterPro" id="IPR005151">
    <property type="entry name" value="Tail-specific_protease"/>
</dbReference>
<dbReference type="GO" id="GO:0008236">
    <property type="term" value="F:serine-type peptidase activity"/>
    <property type="evidence" value="ECO:0007669"/>
    <property type="project" value="UniProtKB-KW"/>
</dbReference>
<dbReference type="GO" id="GO:0004175">
    <property type="term" value="F:endopeptidase activity"/>
    <property type="evidence" value="ECO:0007669"/>
    <property type="project" value="TreeGrafter"/>
</dbReference>
<dbReference type="GO" id="GO:0007165">
    <property type="term" value="P:signal transduction"/>
    <property type="evidence" value="ECO:0007669"/>
    <property type="project" value="TreeGrafter"/>
</dbReference>
<dbReference type="InterPro" id="IPR001478">
    <property type="entry name" value="PDZ"/>
</dbReference>
<evidence type="ECO:0000313" key="10">
    <source>
        <dbReference type="Proteomes" id="UP000316426"/>
    </source>
</evidence>
<sequence length="589" mass="62938" precursor="true">MSLKFAASLSRRVLLLVTLSSAPLAAFGQAVGTPPAPSATESVAIPAAALPPTSDVAVEKGLELESLGRWADAVAHYEQALRDNPGDRRLEWRFDVARLHSCLERRYADASFVETLRTIDARSSLDLHAELLSKIESHYVVDPPWTKLSRRGAHAMLVAARDPLFQRQHGVRPTDAQIEALRQELNDRLLSIGEVRNAREALRIAADLSSLGETRIGAPASAWTMEFVSAAAGGLDTYSAFLTPGQLRDVYSQIEGNFVGLGVELKADNGALLIVRVIPGSPAERAGMKAGDRITAVDGQQTASLSTDEAASLLTGEEGSFAFVTVVTKDATAGETDDLAYLAAKPQAAAGGQARTLRVRREHVEVPSIEDARICDADYGVAYMRIPVFQKSTSRDVETALWDLHRQNMRSLVIDLRGNPGGLLTSAVELVDKFVTQGNIVSTRGRSDGEDFDYRAHQAGTWRVPLVVLIDGDSASASEIFAAAIRDSRRGSIVGARSFGKGSVQGIFPMAHSGAGIRLTTAKFYSPLGKAISDVGVSPDVPVRTLAQGAEAAKHVAGFRGAPEAKASENDAALARAVEVARQQMAMRQ</sequence>
<keyword evidence="2 6" id="KW-0645">Protease</keyword>
<dbReference type="GO" id="GO:0030288">
    <property type="term" value="C:outer membrane-bounded periplasmic space"/>
    <property type="evidence" value="ECO:0007669"/>
    <property type="project" value="TreeGrafter"/>
</dbReference>
<evidence type="ECO:0000259" key="8">
    <source>
        <dbReference type="PROSITE" id="PS50106"/>
    </source>
</evidence>
<dbReference type="PANTHER" id="PTHR32060">
    <property type="entry name" value="TAIL-SPECIFIC PROTEASE"/>
    <property type="match status" value="1"/>
</dbReference>
<organism evidence="9 10">
    <name type="scientific">Botrimarina mediterranea</name>
    <dbReference type="NCBI Taxonomy" id="2528022"/>
    <lineage>
        <taxon>Bacteria</taxon>
        <taxon>Pseudomonadati</taxon>
        <taxon>Planctomycetota</taxon>
        <taxon>Planctomycetia</taxon>
        <taxon>Pirellulales</taxon>
        <taxon>Lacipirellulaceae</taxon>
        <taxon>Botrimarina</taxon>
    </lineage>
</organism>
<dbReference type="AlphaFoldDB" id="A0A518K2Q0"/>
<dbReference type="InterPro" id="IPR036034">
    <property type="entry name" value="PDZ_sf"/>
</dbReference>
<protein>
    <submittedName>
        <fullName evidence="9">Putative CtpA-like serine protease</fullName>
        <ecNumber evidence="9">3.4.21.-</ecNumber>
    </submittedName>
</protein>
<dbReference type="SMART" id="SM00228">
    <property type="entry name" value="PDZ"/>
    <property type="match status" value="1"/>
</dbReference>
<dbReference type="InterPro" id="IPR004447">
    <property type="entry name" value="Peptidase_S41A"/>
</dbReference>